<evidence type="ECO:0000256" key="1">
    <source>
        <dbReference type="SAM" id="MobiDB-lite"/>
    </source>
</evidence>
<feature type="compositionally biased region" description="Basic and acidic residues" evidence="1">
    <location>
        <begin position="439"/>
        <end position="453"/>
    </location>
</feature>
<dbReference type="STRING" id="7918.ENSLOCP00000004597"/>
<feature type="compositionally biased region" description="Low complexity" evidence="1">
    <location>
        <begin position="469"/>
        <end position="486"/>
    </location>
</feature>
<dbReference type="EMBL" id="AHAT01018583">
    <property type="status" value="NOT_ANNOTATED_CDS"/>
    <property type="molecule type" value="Genomic_DNA"/>
</dbReference>
<dbReference type="Proteomes" id="UP000018468">
    <property type="component" value="Linkage group LG4"/>
</dbReference>
<feature type="region of interest" description="Disordered" evidence="1">
    <location>
        <begin position="925"/>
        <end position="1040"/>
    </location>
</feature>
<feature type="compositionally biased region" description="Basic and acidic residues" evidence="1">
    <location>
        <begin position="1751"/>
        <end position="1763"/>
    </location>
</feature>
<dbReference type="EMBL" id="AHAT01018582">
    <property type="status" value="NOT_ANNOTATED_CDS"/>
    <property type="molecule type" value="Genomic_DNA"/>
</dbReference>
<reference evidence="2" key="2">
    <citation type="submission" date="2025-08" db="UniProtKB">
        <authorList>
            <consortium name="Ensembl"/>
        </authorList>
    </citation>
    <scope>IDENTIFICATION</scope>
</reference>
<feature type="compositionally biased region" description="Low complexity" evidence="1">
    <location>
        <begin position="1099"/>
        <end position="1113"/>
    </location>
</feature>
<dbReference type="HOGENOM" id="CLU_237785_0_0_1"/>
<feature type="compositionally biased region" description="Basic and acidic residues" evidence="1">
    <location>
        <begin position="1683"/>
        <end position="1694"/>
    </location>
</feature>
<feature type="compositionally biased region" description="Gly residues" evidence="1">
    <location>
        <begin position="426"/>
        <end position="437"/>
    </location>
</feature>
<feature type="compositionally biased region" description="Basic and acidic residues" evidence="1">
    <location>
        <begin position="498"/>
        <end position="509"/>
    </location>
</feature>
<accession>W5M889</accession>
<evidence type="ECO:0000313" key="3">
    <source>
        <dbReference type="Proteomes" id="UP000018468"/>
    </source>
</evidence>
<feature type="compositionally biased region" description="Basic and acidic residues" evidence="1">
    <location>
        <begin position="305"/>
        <end position="331"/>
    </location>
</feature>
<sequence length="1813" mass="194171">MEFWTGPEGQQAWDPRFGVEVGRYGCPEERFQLEPDGLPAFSSWTIPGSRRGGVLQDYTNWAACPLPPRWPFTLDRQPGDPRKAEVPGRERKWGLLEGVTREREAESGVQREGSGQRRGPCSPSLRRVERRSQSDSYRQLEAWAARYWHSLPRKRHQEAGSWGPQAWGGQESGRWSQWGAREGGPLRQGVPSAGPPASLRRGVYPEEQRTVNPYLSLPRPQSLQRHRGPQSKENQPGRLGQRLFGQPPSYVPPPPYSSPHRTVRQQEQAEKREVKRPGHPGIDRPPSEWEQPPHGPASPPPGTCRSERESEAGEERTERKKTERPGLESWREQIGYSTWGGSSAHPKPPLGGATQAEHPRNAQVGGRPGAGEPEVSGTTKTKTKRKSPRETVFCLVSQPGDSASFPEASKSFSLPRPGSSAPPSRGGTGVGSLGGAGQEKSERASHSRDRARAGPDPSFTGGTFPQARSPPLGLGSSSSPQPGPALTDTWPAGAQQHELLRAVQREPRVPADSWDLKFQTVPRRRGRERKRAVMTGVDVSEDGTPSAPRTRGQQADGPDRPWFPLWREPSRLAQPRNSPSLQGGTGDQKVAGKPGKVRSDYYSADSKDQTHFPSQGDKSQNIYSCAKGKSPSKRCSDRSKTVRDSCLEAGKAPIDNPSESRAGHGEGQVSDRGENTEREPDSTPIRNGFLVIDATCVVVRAEFIVPPQKEHVKYSSAAPADTEPCTDSSHCPGQPESKAAALSHSPTAGGGETGDPSPSRGPQWSDLLPNHTLSNEHRETPRTRRLQEPSDRGPREVLSPLPTGPRIPANETLEERAVRILGIPLQDSGSELGGVPCPISEREPLTSKPMWLDAIEQPGVQLPVNDLRQADTWEAEQTVELSGQDACLFTAEIQLHRSSSRLVKGEDSVSGLEIAETWDSVSGLAPAETEDSVSSLETAERGDCVSGLATVETGDSVSDLETEETGDSVSSLERAETGDSVSSLETAETGDSVSALATVETGDSVSGLETAETEDSVSALETAGTGDSDSGLETAETEDSVCGLETAETDNREAPLRYTCLSLEETQELPQDKKTVCKRESLALPLLNPEEIHSSSPTPRLSHSPLLPFSSCPSNPPCPMPGSPQSHSPSLSPSQSPSLSPSQSPSRSPSLSPSQPPSLSSSQSPSQSPSLSPSQSPSLSPSQSPSLSPSQSPYQSPSQSPSLSPSAARCHSPDTHFQGRVLRSCLLPHPPPPPLPRKWSPYPKTLREAVFRIRRHTAPDSETEEEEEWAEHWERGERMGKEVDDSEVSSFGARSEESGPQGSQSTEVRGPDETGMSEEMGSLEISRRGEELQGGMGEGPRIDVEEGLNSDMGEGLQIDVGEGLQWDVGEVLKSDMGERLQWDIGEGLQGGVGEGLQIDVGERLQRDMGACLQGDVGEGLQWSLGKRLLGSLKEELRNELGAELFGSPGEGLPEGFQGALWESLQDSLGEQIKIRAEEADALSCSSSDSHTSRDTVIMGQPASFGREEGKEDGSFGEPEARVGSRTGEMDGEMGGGVGVVGEKESPNEGSGLGGSVWDPEREQLGSPGEPEPDVFEMKSGQEEDEEESGDLGPTETGLGGGEEAGVPREGESHHSKRHPDGEEEGGLRGAVRDSSEAGAGCVDTTRGRGGAEEELAQEEGRQGESGVFSHEANEGEGGADLEGEPRGNDDREQESSSTGADGKPGEPVSAGGAGERDNEKSLGSPGRHARAPSTPLAAVTTEALDPGPQQHDSDWPTPLKDRPPCGSEGTKGGGPPTENQGALYWPQEEAANPCIAEILQQLRETERALFGGE</sequence>
<organism evidence="2 3">
    <name type="scientific">Lepisosteus oculatus</name>
    <name type="common">Spotted gar</name>
    <dbReference type="NCBI Taxonomy" id="7918"/>
    <lineage>
        <taxon>Eukaryota</taxon>
        <taxon>Metazoa</taxon>
        <taxon>Chordata</taxon>
        <taxon>Craniata</taxon>
        <taxon>Vertebrata</taxon>
        <taxon>Euteleostomi</taxon>
        <taxon>Actinopterygii</taxon>
        <taxon>Neopterygii</taxon>
        <taxon>Holostei</taxon>
        <taxon>Semionotiformes</taxon>
        <taxon>Lepisosteidae</taxon>
        <taxon>Lepisosteus</taxon>
    </lineage>
</organism>
<dbReference type="EMBL" id="AHAT01018584">
    <property type="status" value="NOT_ANNOTATED_CDS"/>
    <property type="molecule type" value="Genomic_DNA"/>
</dbReference>
<keyword evidence="3" id="KW-1185">Reference proteome</keyword>
<dbReference type="Bgee" id="ENSLOCG00000003853">
    <property type="expression patterns" value="Expressed in camera-type eye and 4 other cell types or tissues"/>
</dbReference>
<feature type="region of interest" description="Disordered" evidence="1">
    <location>
        <begin position="154"/>
        <end position="686"/>
    </location>
</feature>
<feature type="compositionally biased region" description="Pro residues" evidence="1">
    <location>
        <begin position="293"/>
        <end position="302"/>
    </location>
</feature>
<dbReference type="eggNOG" id="ENOG502S8U8">
    <property type="taxonomic scope" value="Eukaryota"/>
</dbReference>
<feature type="region of interest" description="Disordered" evidence="1">
    <location>
        <begin position="1479"/>
        <end position="1781"/>
    </location>
</feature>
<feature type="compositionally biased region" description="Polar residues" evidence="1">
    <location>
        <begin position="611"/>
        <end position="623"/>
    </location>
</feature>
<feature type="compositionally biased region" description="Basic and acidic residues" evidence="1">
    <location>
        <begin position="634"/>
        <end position="646"/>
    </location>
</feature>
<evidence type="ECO:0000313" key="2">
    <source>
        <dbReference type="Ensembl" id="ENSLOCP00000004597.1"/>
    </source>
</evidence>
<feature type="region of interest" description="Disordered" evidence="1">
    <location>
        <begin position="1088"/>
        <end position="1241"/>
    </location>
</feature>
<feature type="compositionally biased region" description="Basic residues" evidence="1">
    <location>
        <begin position="522"/>
        <end position="532"/>
    </location>
</feature>
<reference evidence="3" key="1">
    <citation type="submission" date="2011-12" db="EMBL/GenBank/DDBJ databases">
        <title>The Draft Genome of Lepisosteus oculatus.</title>
        <authorList>
            <consortium name="The Broad Institute Genome Assembly &amp; Analysis Group"/>
            <consortium name="Computational R&amp;D Group"/>
            <consortium name="and Sequencing Platform"/>
            <person name="Di Palma F."/>
            <person name="Alfoldi J."/>
            <person name="Johnson J."/>
            <person name="Berlin A."/>
            <person name="Gnerre S."/>
            <person name="Jaffe D."/>
            <person name="MacCallum I."/>
            <person name="Young S."/>
            <person name="Walker B.J."/>
            <person name="Lander E.S."/>
            <person name="Lindblad-Toh K."/>
        </authorList>
    </citation>
    <scope>NUCLEOTIDE SEQUENCE [LARGE SCALE GENOMIC DNA]</scope>
</reference>
<feature type="compositionally biased region" description="Polar residues" evidence="1">
    <location>
        <begin position="979"/>
        <end position="992"/>
    </location>
</feature>
<protein>
    <submittedName>
        <fullName evidence="2">Proline-rich protein 36-like</fullName>
    </submittedName>
</protein>
<feature type="region of interest" description="Disordered" evidence="1">
    <location>
        <begin position="72"/>
        <end position="136"/>
    </location>
</feature>
<feature type="compositionally biased region" description="Low complexity" evidence="1">
    <location>
        <begin position="413"/>
        <end position="425"/>
    </location>
</feature>
<feature type="compositionally biased region" description="Polar residues" evidence="1">
    <location>
        <begin position="1298"/>
        <end position="1307"/>
    </location>
</feature>
<reference evidence="2" key="3">
    <citation type="submission" date="2025-09" db="UniProtKB">
        <authorList>
            <consortium name="Ensembl"/>
        </authorList>
    </citation>
    <scope>IDENTIFICATION</scope>
</reference>
<feature type="compositionally biased region" description="Basic and acidic residues" evidence="1">
    <location>
        <begin position="77"/>
        <end position="106"/>
    </location>
</feature>
<feature type="region of interest" description="Disordered" evidence="1">
    <location>
        <begin position="710"/>
        <end position="810"/>
    </location>
</feature>
<feature type="compositionally biased region" description="Basic and acidic residues" evidence="1">
    <location>
        <begin position="1505"/>
        <end position="1522"/>
    </location>
</feature>
<feature type="compositionally biased region" description="Basic and acidic residues" evidence="1">
    <location>
        <begin position="661"/>
        <end position="681"/>
    </location>
</feature>
<dbReference type="InParanoid" id="W5M889"/>
<name>W5M889_LEPOC</name>
<feature type="compositionally biased region" description="Basic and acidic residues" evidence="1">
    <location>
        <begin position="774"/>
        <end position="795"/>
    </location>
</feature>
<feature type="compositionally biased region" description="Low complexity" evidence="1">
    <location>
        <begin position="1123"/>
        <end position="1206"/>
    </location>
</feature>
<dbReference type="OMA" id="FLIPFHQ"/>
<feature type="compositionally biased region" description="Basic and acidic residues" evidence="1">
    <location>
        <begin position="267"/>
        <end position="287"/>
    </location>
</feature>
<feature type="region of interest" description="Disordered" evidence="1">
    <location>
        <begin position="1254"/>
        <end position="1355"/>
    </location>
</feature>
<proteinExistence type="predicted"/>
<feature type="compositionally biased region" description="Basic and acidic residues" evidence="1">
    <location>
        <begin position="1270"/>
        <end position="1283"/>
    </location>
</feature>
<dbReference type="Ensembl" id="ENSLOCT00000004605.1">
    <property type="protein sequence ID" value="ENSLOCP00000004597.1"/>
    <property type="gene ID" value="ENSLOCG00000003853.1"/>
</dbReference>